<keyword evidence="1" id="KW-0472">Membrane</keyword>
<dbReference type="EMBL" id="JARPMG010000010">
    <property type="protein sequence ID" value="KAJ8097800.1"/>
    <property type="molecule type" value="Genomic_DNA"/>
</dbReference>
<organism evidence="2 3">
    <name type="scientific">Lipomyces tetrasporus</name>
    <dbReference type="NCBI Taxonomy" id="54092"/>
    <lineage>
        <taxon>Eukaryota</taxon>
        <taxon>Fungi</taxon>
        <taxon>Dikarya</taxon>
        <taxon>Ascomycota</taxon>
        <taxon>Saccharomycotina</taxon>
        <taxon>Lipomycetes</taxon>
        <taxon>Lipomycetales</taxon>
        <taxon>Lipomycetaceae</taxon>
        <taxon>Lipomyces</taxon>
    </lineage>
</organism>
<dbReference type="GeneID" id="80883611"/>
<reference evidence="2" key="1">
    <citation type="submission" date="2023-03" db="EMBL/GenBank/DDBJ databases">
        <title>Near-Complete genome sequence of Lipomyces tetrasporous NRRL Y-64009, an oleaginous yeast capable of growing on lignocellulosic hydrolysates.</title>
        <authorList>
            <consortium name="Lawrence Berkeley National Laboratory"/>
            <person name="Jagtap S.S."/>
            <person name="Liu J.-J."/>
            <person name="Walukiewicz H.E."/>
            <person name="Pangilinan J."/>
            <person name="Lipzen A."/>
            <person name="Ahrendt S."/>
            <person name="Koriabine M."/>
            <person name="Cobaugh K."/>
            <person name="Salamov A."/>
            <person name="Yoshinaga Y."/>
            <person name="Ng V."/>
            <person name="Daum C."/>
            <person name="Grigoriev I.V."/>
            <person name="Slininger P.J."/>
            <person name="Dien B.S."/>
            <person name="Jin Y.-S."/>
            <person name="Rao C.V."/>
        </authorList>
    </citation>
    <scope>NUCLEOTIDE SEQUENCE</scope>
    <source>
        <strain evidence="2">NRRL Y-64009</strain>
    </source>
</reference>
<keyword evidence="1" id="KW-1133">Transmembrane helix</keyword>
<proteinExistence type="predicted"/>
<keyword evidence="1" id="KW-0812">Transmembrane</keyword>
<sequence>MRATAISTMRRSFVRAMQPTSVAAVRATFVNNLRASLANDLRASIIVRSTPQTKAEPVTHKLKKLKNVPAELYPLFITLLIGFAAAALAISRKFLYDPAVRVNRSSSK</sequence>
<accession>A0AAD7QMN5</accession>
<keyword evidence="3" id="KW-1185">Reference proteome</keyword>
<evidence type="ECO:0000256" key="1">
    <source>
        <dbReference type="SAM" id="Phobius"/>
    </source>
</evidence>
<dbReference type="RefSeq" id="XP_056041250.1">
    <property type="nucleotide sequence ID" value="XM_056188445.1"/>
</dbReference>
<comment type="caution">
    <text evidence="2">The sequence shown here is derived from an EMBL/GenBank/DDBJ whole genome shotgun (WGS) entry which is preliminary data.</text>
</comment>
<evidence type="ECO:0000313" key="3">
    <source>
        <dbReference type="Proteomes" id="UP001217417"/>
    </source>
</evidence>
<name>A0AAD7QMN5_9ASCO</name>
<dbReference type="AlphaFoldDB" id="A0AAD7QMN5"/>
<feature type="transmembrane region" description="Helical" evidence="1">
    <location>
        <begin position="72"/>
        <end position="90"/>
    </location>
</feature>
<dbReference type="Proteomes" id="UP001217417">
    <property type="component" value="Unassembled WGS sequence"/>
</dbReference>
<protein>
    <submittedName>
        <fullName evidence="2">Uncharacterized protein</fullName>
    </submittedName>
</protein>
<evidence type="ECO:0000313" key="2">
    <source>
        <dbReference type="EMBL" id="KAJ8097800.1"/>
    </source>
</evidence>
<gene>
    <name evidence="2" type="ORF">POJ06DRAFT_260129</name>
</gene>